<protein>
    <submittedName>
        <fullName evidence="2">Pentapeptide repeat-containing protein</fullName>
    </submittedName>
</protein>
<dbReference type="Proteomes" id="UP000664480">
    <property type="component" value="Unassembled WGS sequence"/>
</dbReference>
<dbReference type="Gene3D" id="2.160.20.80">
    <property type="entry name" value="E3 ubiquitin-protein ligase SopA"/>
    <property type="match status" value="1"/>
</dbReference>
<evidence type="ECO:0000313" key="2">
    <source>
        <dbReference type="EMBL" id="MBN7816012.1"/>
    </source>
</evidence>
<name>A0ABS3CG00_9BACT</name>
<sequence length="379" mass="43053">MLKQKLNFMANPDHFKIFLQGPKIWNNWREENPQIHPDLDGEFIYPHFARKDKTKLLTKGERTVSDWDIPFNFSNTSFHKASFENAVFPKANMTNCYLYEADLSSAGFPGADFSGSMIRKAYCSGTDFSDAKFIDCVLNNSTFIGTDFSGARIEGCNVYGVSAWEICISDDTVQKELFLHRDNFSRKDLNGNSHVAFVDDIALAQFIYFIQQDGGFGKSLKQLNQRSVLLLGKFRDGGLELLRDVADKLRKRNFIPVIFDFNPSENTNIIENVVTMAGLSKFVIANLEGSSVPAELAKITSNFRNPVIAWIHDDKHDSIYAMFQDVIALEHVQYFTYTNPNNLETQLDKALQKAEAYIEELSKHKTVAKGKMDEGRVKE</sequence>
<gene>
    <name evidence="2" type="ORF">J0A69_11255</name>
</gene>
<evidence type="ECO:0000313" key="3">
    <source>
        <dbReference type="Proteomes" id="UP000664480"/>
    </source>
</evidence>
<dbReference type="EMBL" id="JAFKCU010000002">
    <property type="protein sequence ID" value="MBN7816012.1"/>
    <property type="molecule type" value="Genomic_DNA"/>
</dbReference>
<evidence type="ECO:0000256" key="1">
    <source>
        <dbReference type="ARBA" id="ARBA00022737"/>
    </source>
</evidence>
<comment type="caution">
    <text evidence="2">The sequence shown here is derived from an EMBL/GenBank/DDBJ whole genome shotgun (WGS) entry which is preliminary data.</text>
</comment>
<dbReference type="Pfam" id="PF00805">
    <property type="entry name" value="Pentapeptide"/>
    <property type="match status" value="2"/>
</dbReference>
<dbReference type="RefSeq" id="WP_206586646.1">
    <property type="nucleotide sequence ID" value="NZ_JAFKCU010000002.1"/>
</dbReference>
<reference evidence="2 3" key="1">
    <citation type="submission" date="2021-03" db="EMBL/GenBank/DDBJ databases">
        <title>novel species isolated from a fishpond in China.</title>
        <authorList>
            <person name="Lu H."/>
            <person name="Cai Z."/>
        </authorList>
    </citation>
    <scope>NUCLEOTIDE SEQUENCE [LARGE SCALE GENOMIC DNA]</scope>
    <source>
        <strain evidence="2 3">YJ13C</strain>
    </source>
</reference>
<dbReference type="PANTHER" id="PTHR47485:SF1">
    <property type="entry name" value="THYLAKOID LUMENAL 17.4 KDA PROTEIN, CHLOROPLASTIC"/>
    <property type="match status" value="1"/>
</dbReference>
<dbReference type="InterPro" id="IPR001646">
    <property type="entry name" value="5peptide_repeat"/>
</dbReference>
<keyword evidence="1" id="KW-0677">Repeat</keyword>
<proteinExistence type="predicted"/>
<organism evidence="2 3">
    <name type="scientific">Algoriphagus pacificus</name>
    <dbReference type="NCBI Taxonomy" id="2811234"/>
    <lineage>
        <taxon>Bacteria</taxon>
        <taxon>Pseudomonadati</taxon>
        <taxon>Bacteroidota</taxon>
        <taxon>Cytophagia</taxon>
        <taxon>Cytophagales</taxon>
        <taxon>Cyclobacteriaceae</taxon>
        <taxon>Algoriphagus</taxon>
    </lineage>
</organism>
<dbReference type="PANTHER" id="PTHR47485">
    <property type="entry name" value="THYLAKOID LUMENAL 17.4 KDA PROTEIN, CHLOROPLASTIC"/>
    <property type="match status" value="1"/>
</dbReference>
<keyword evidence="3" id="KW-1185">Reference proteome</keyword>
<accession>A0ABS3CG00</accession>
<dbReference type="SUPFAM" id="SSF141571">
    <property type="entry name" value="Pentapeptide repeat-like"/>
    <property type="match status" value="1"/>
</dbReference>